<keyword evidence="2" id="KW-1185">Reference proteome</keyword>
<protein>
    <submittedName>
        <fullName evidence="1">Mitochondrial fission ELM1 family protein</fullName>
    </submittedName>
</protein>
<dbReference type="PANTHER" id="PTHR33986:SF15">
    <property type="entry name" value="MITOCHONDRIAL FISSION PROTEIN ELM1"/>
    <property type="match status" value="1"/>
</dbReference>
<evidence type="ECO:0000313" key="2">
    <source>
        <dbReference type="Proteomes" id="UP001165342"/>
    </source>
</evidence>
<dbReference type="PANTHER" id="PTHR33986">
    <property type="entry name" value="OS02G0535700 PROTEIN"/>
    <property type="match status" value="1"/>
</dbReference>
<dbReference type="Pfam" id="PF06258">
    <property type="entry name" value="Mito_fiss_Elm1"/>
    <property type="match status" value="2"/>
</dbReference>
<sequence>MPDDPLFSDRASGKKVWILLCNRTGDDNQVRALATAVGLPFEVKELEFNRLRHVRRLRDERLLYLTQEARSKLVPPWPDLVIGLGYESMPVARFIRRQSRGRTRLVQIGNPRSTIDDIDLLIATPQYPIASAANVLRIPLPIGNPAGCVEPTAEEQLWLESMPRPRRMIAVGGNTRQWKVDPAKLERAVRNLKAERAKLGGSVIAVTSRRTPKSVARMLEKLLRDDAEACVHNFPRFAPLLACCDEFHVTADSVSMLSEAILTQKPVAMIPIGRSFRGKAAHLLRSLGVRLRSNTDLPAFWNHLRLSGLVGRADDPKASDAVETTQEAAKAVRQVLEQPRSPKIWALLGAHRGDNNQVLALAEALGLPFERKQLTYNRWRHLGPLLLGATLRSLDPRSRELLTGKAPDLTISTGHRSVAVVQALRKQSGGSTRSIHVGYPRISPAKFDLVIATPEYPIEDHANLLRLPFALTRRKAPAENRADFWDAHPAPRRLLILGGSTLYWRLDPEEVWRTVDDLLAGPAGNGSLVVVGSPRTPQRLLAEVEKRIASSSCPATLIPFGGIPTYVELLDHADEIHVTADSVAMVSDAISTRKPVQLVPVRPSLLGSWVMTVMSFARPAKPIPPNDLRAFWRTLREHGLISDAVGLGPSAVPNVNRLAASRSATILGGGP</sequence>
<reference evidence="1" key="1">
    <citation type="submission" date="2022-05" db="EMBL/GenBank/DDBJ databases">
        <authorList>
            <person name="Jo J.-H."/>
            <person name="Im W.-T."/>
        </authorList>
    </citation>
    <scope>NUCLEOTIDE SEQUENCE</scope>
    <source>
        <strain evidence="1">SE220</strain>
    </source>
</reference>
<evidence type="ECO:0000313" key="1">
    <source>
        <dbReference type="EMBL" id="MCL6728737.1"/>
    </source>
</evidence>
<proteinExistence type="predicted"/>
<organism evidence="1 2">
    <name type="scientific">Sphingomonas hankyongi</name>
    <dbReference type="NCBI Taxonomy" id="2908209"/>
    <lineage>
        <taxon>Bacteria</taxon>
        <taxon>Pseudomonadati</taxon>
        <taxon>Pseudomonadota</taxon>
        <taxon>Alphaproteobacteria</taxon>
        <taxon>Sphingomonadales</taxon>
        <taxon>Sphingomonadaceae</taxon>
        <taxon>Sphingomonas</taxon>
    </lineage>
</organism>
<dbReference type="Proteomes" id="UP001165342">
    <property type="component" value="Unassembled WGS sequence"/>
</dbReference>
<dbReference type="RefSeq" id="WP_249830240.1">
    <property type="nucleotide sequence ID" value="NZ_JAMGBE010000001.1"/>
</dbReference>
<dbReference type="InterPro" id="IPR009367">
    <property type="entry name" value="Elm1-like"/>
</dbReference>
<accession>A0ABT0RYS1</accession>
<dbReference type="EMBL" id="JAMGBE010000001">
    <property type="protein sequence ID" value="MCL6728737.1"/>
    <property type="molecule type" value="Genomic_DNA"/>
</dbReference>
<gene>
    <name evidence="1" type="ORF">LZ538_01540</name>
</gene>
<name>A0ABT0RYS1_9SPHN</name>
<comment type="caution">
    <text evidence="1">The sequence shown here is derived from an EMBL/GenBank/DDBJ whole genome shotgun (WGS) entry which is preliminary data.</text>
</comment>